<dbReference type="Gene3D" id="3.30.70.1060">
    <property type="entry name" value="Dimeric alpha+beta barrel"/>
    <property type="match status" value="1"/>
</dbReference>
<reference evidence="4" key="1">
    <citation type="journal article" date="2019" name="Int. J. Syst. Evol. Microbiol.">
        <title>The Global Catalogue of Microorganisms (GCM) 10K type strain sequencing project: providing services to taxonomists for standard genome sequencing and annotation.</title>
        <authorList>
            <consortium name="The Broad Institute Genomics Platform"/>
            <consortium name="The Broad Institute Genome Sequencing Center for Infectious Disease"/>
            <person name="Wu L."/>
            <person name="Ma J."/>
        </authorList>
    </citation>
    <scope>NUCLEOTIDE SEQUENCE [LARGE SCALE GENOMIC DNA]</scope>
    <source>
        <strain evidence="4">JCM 17326</strain>
    </source>
</reference>
<dbReference type="EMBL" id="BAABDQ010000020">
    <property type="protein sequence ID" value="GAA3581929.1"/>
    <property type="molecule type" value="Genomic_DNA"/>
</dbReference>
<sequence length="139" mass="15052">MKVMVLGKATEQSESGEFGTAEEFVAMDLFNEKLVAAGVVVAGDGLQPSSKGKRVAFDAEGNATVIDGPFAETKELIAGYSIWEVASMEEAVEWVKRSPLRGSEVELRKILDADDFDASFPAEIAEAEKRMRPEHAAKD</sequence>
<protein>
    <submittedName>
        <fullName evidence="3">YciI family protein</fullName>
    </submittedName>
</protein>
<dbReference type="InterPro" id="IPR005545">
    <property type="entry name" value="YCII"/>
</dbReference>
<dbReference type="SUPFAM" id="SSF54909">
    <property type="entry name" value="Dimeric alpha+beta barrel"/>
    <property type="match status" value="1"/>
</dbReference>
<dbReference type="RefSeq" id="WP_345569260.1">
    <property type="nucleotide sequence ID" value="NZ_BAABDQ010000020.1"/>
</dbReference>
<gene>
    <name evidence="3" type="ORF">GCM10022419_074340</name>
</gene>
<proteinExistence type="inferred from homology"/>
<accession>A0ABP6YE38</accession>
<evidence type="ECO:0000259" key="2">
    <source>
        <dbReference type="Pfam" id="PF03795"/>
    </source>
</evidence>
<dbReference type="Proteomes" id="UP001500630">
    <property type="component" value="Unassembled WGS sequence"/>
</dbReference>
<evidence type="ECO:0000313" key="4">
    <source>
        <dbReference type="Proteomes" id="UP001500630"/>
    </source>
</evidence>
<evidence type="ECO:0000256" key="1">
    <source>
        <dbReference type="ARBA" id="ARBA00007689"/>
    </source>
</evidence>
<dbReference type="PANTHER" id="PTHR35174:SF4">
    <property type="entry name" value="BLL7163 PROTEIN"/>
    <property type="match status" value="1"/>
</dbReference>
<organism evidence="3 4">
    <name type="scientific">Nonomuraea rosea</name>
    <dbReference type="NCBI Taxonomy" id="638574"/>
    <lineage>
        <taxon>Bacteria</taxon>
        <taxon>Bacillati</taxon>
        <taxon>Actinomycetota</taxon>
        <taxon>Actinomycetes</taxon>
        <taxon>Streptosporangiales</taxon>
        <taxon>Streptosporangiaceae</taxon>
        <taxon>Nonomuraea</taxon>
    </lineage>
</organism>
<comment type="caution">
    <text evidence="3">The sequence shown here is derived from an EMBL/GenBank/DDBJ whole genome shotgun (WGS) entry which is preliminary data.</text>
</comment>
<dbReference type="InterPro" id="IPR011008">
    <property type="entry name" value="Dimeric_a/b-barrel"/>
</dbReference>
<dbReference type="Pfam" id="PF03795">
    <property type="entry name" value="YCII"/>
    <property type="match status" value="1"/>
</dbReference>
<name>A0ABP6YE38_9ACTN</name>
<dbReference type="PANTHER" id="PTHR35174">
    <property type="entry name" value="BLL7171 PROTEIN-RELATED"/>
    <property type="match status" value="1"/>
</dbReference>
<keyword evidence="4" id="KW-1185">Reference proteome</keyword>
<evidence type="ECO:0000313" key="3">
    <source>
        <dbReference type="EMBL" id="GAA3581929.1"/>
    </source>
</evidence>
<comment type="similarity">
    <text evidence="1">Belongs to the YciI family.</text>
</comment>
<feature type="domain" description="YCII-related" evidence="2">
    <location>
        <begin position="1"/>
        <end position="111"/>
    </location>
</feature>